<dbReference type="Proteomes" id="UP000730591">
    <property type="component" value="Unassembled WGS sequence"/>
</dbReference>
<dbReference type="EMBL" id="JAATEM010000022">
    <property type="protein sequence ID" value="NJP52046.1"/>
    <property type="molecule type" value="Genomic_DNA"/>
</dbReference>
<proteinExistence type="predicted"/>
<name>A0ABX1AC69_9ACTN</name>
<feature type="region of interest" description="Disordered" evidence="1">
    <location>
        <begin position="1"/>
        <end position="33"/>
    </location>
</feature>
<feature type="compositionally biased region" description="Low complexity" evidence="1">
    <location>
        <begin position="132"/>
        <end position="149"/>
    </location>
</feature>
<keyword evidence="2" id="KW-0812">Transmembrane</keyword>
<gene>
    <name evidence="3" type="ORF">HCJ93_18830</name>
</gene>
<evidence type="ECO:0000313" key="4">
    <source>
        <dbReference type="Proteomes" id="UP000730591"/>
    </source>
</evidence>
<organism evidence="3 4">
    <name type="scientific">Streptomyces composti</name>
    <dbReference type="NCBI Taxonomy" id="2720025"/>
    <lineage>
        <taxon>Bacteria</taxon>
        <taxon>Bacillati</taxon>
        <taxon>Actinomycetota</taxon>
        <taxon>Actinomycetes</taxon>
        <taxon>Kitasatosporales</taxon>
        <taxon>Streptomycetaceae</taxon>
        <taxon>Streptomyces</taxon>
    </lineage>
</organism>
<feature type="compositionally biased region" description="Basic and acidic residues" evidence="1">
    <location>
        <begin position="1"/>
        <end position="17"/>
    </location>
</feature>
<feature type="region of interest" description="Disordered" evidence="1">
    <location>
        <begin position="63"/>
        <end position="180"/>
    </location>
</feature>
<sequence>MDDFERELARMMRESHRPSPYGPDQQQRLHAGIRSRRRARMLWRAGGSALAVTGLGIGLALLPALNDGSRPEDRQRLPAATPSAPPVLPSPTESMPPGGPGTSPPDSSDAGTSVPGDGRTPTSLTPSPTGDGRTPTSQTPSPTGSAGTAPRPPDGPSPSASRSARFAGSGPDGPEKTDSG</sequence>
<accession>A0ABX1AC69</accession>
<evidence type="ECO:0000256" key="2">
    <source>
        <dbReference type="SAM" id="Phobius"/>
    </source>
</evidence>
<keyword evidence="2" id="KW-1133">Transmembrane helix</keyword>
<comment type="caution">
    <text evidence="3">The sequence shown here is derived from an EMBL/GenBank/DDBJ whole genome shotgun (WGS) entry which is preliminary data.</text>
</comment>
<feature type="compositionally biased region" description="Low complexity" evidence="1">
    <location>
        <begin position="157"/>
        <end position="169"/>
    </location>
</feature>
<keyword evidence="2" id="KW-0472">Membrane</keyword>
<evidence type="ECO:0000256" key="1">
    <source>
        <dbReference type="SAM" id="MobiDB-lite"/>
    </source>
</evidence>
<reference evidence="3 4" key="1">
    <citation type="submission" date="2020-03" db="EMBL/GenBank/DDBJ databases">
        <title>WGS of actinomycetes isolated from Thailand.</title>
        <authorList>
            <person name="Thawai C."/>
        </authorList>
    </citation>
    <scope>NUCLEOTIDE SEQUENCE [LARGE SCALE GENOMIC DNA]</scope>
    <source>
        <strain evidence="3 4">SBST2-5</strain>
    </source>
</reference>
<protein>
    <submittedName>
        <fullName evidence="3">Cellulase</fullName>
    </submittedName>
</protein>
<keyword evidence="4" id="KW-1185">Reference proteome</keyword>
<dbReference type="RefSeq" id="WP_167996892.1">
    <property type="nucleotide sequence ID" value="NZ_JAATEM010000022.1"/>
</dbReference>
<feature type="transmembrane region" description="Helical" evidence="2">
    <location>
        <begin position="42"/>
        <end position="65"/>
    </location>
</feature>
<evidence type="ECO:0000313" key="3">
    <source>
        <dbReference type="EMBL" id="NJP52046.1"/>
    </source>
</evidence>